<dbReference type="EMBL" id="GDJX01010062">
    <property type="protein sequence ID" value="JAT57874.1"/>
    <property type="molecule type" value="Transcribed_RNA"/>
</dbReference>
<dbReference type="Pfam" id="PF03081">
    <property type="entry name" value="Exo70_C"/>
    <property type="match status" value="1"/>
</dbReference>
<feature type="compositionally biased region" description="Polar residues" evidence="4">
    <location>
        <begin position="146"/>
        <end position="159"/>
    </location>
</feature>
<dbReference type="GO" id="GO:0005546">
    <property type="term" value="F:phosphatidylinositol-4,5-bisphosphate binding"/>
    <property type="evidence" value="ECO:0007669"/>
    <property type="project" value="InterPro"/>
</dbReference>
<dbReference type="SUPFAM" id="SSF74788">
    <property type="entry name" value="Cullin repeat-like"/>
    <property type="match status" value="1"/>
</dbReference>
<evidence type="ECO:0000259" key="5">
    <source>
        <dbReference type="Pfam" id="PF03081"/>
    </source>
</evidence>
<dbReference type="InterPro" id="IPR046364">
    <property type="entry name" value="Exo70_C"/>
</dbReference>
<evidence type="ECO:0000256" key="1">
    <source>
        <dbReference type="ARBA" id="ARBA00006756"/>
    </source>
</evidence>
<sequence>MAENGEDKLIAVARHIAKTLGRTETMTDDILQIFSTFDGRFSREKLSDKFDRDAAAADVDAVPAFSNLERTLRYLDRQISRFVTSDRPIWSDPGDSVTFLDAVDSLLAVIRDVDPVIDKPLRDVAEDLLQQSMLRLRDEFRSLIESQDGGSLPGTTAGNFDSAGEDTDGEDQIPVAHPVTDYDIVIDALPSGSIVDLRDIAKRMAAAGFGKECAHAYSICRRDFLEESLSRLGLRFRTAEEVRGAPWPDVEEDIGRWTKVINVAFRILFPSERRLCDRVFAGLATVADLSFAEACRGPAMQLLGFADAVAVGSKAPERLFRILDVYEALRDLMPQIDSVFSDQYCAFVVSESGNVYKRLGAAIRGIFTELENLIRRDPAKAAVPGGGLHPISRYVMNYLRAACASRRALEEVMDEEEGGPISADVHDRLSSSLSVQIAWIMELLHGNLEAKSKVYREPALSCVFLMNNGRYIAQKVRDSELGRLLGEDWVRRQMARVRQWHSNYQRSTWSKVIDVLRLDGRGSSGAGSSSPAVKSMRVKLEVFNMHFEEIYRAQTRWVVVDEQLRTELRISAVEIVLPAYQSFLGRFRQLLEAGKVPEKYVKSSEESVEARINELFQGNVRKS</sequence>
<evidence type="ECO:0000256" key="2">
    <source>
        <dbReference type="ARBA" id="ARBA00022448"/>
    </source>
</evidence>
<evidence type="ECO:0000313" key="6">
    <source>
        <dbReference type="EMBL" id="JAT57874.1"/>
    </source>
</evidence>
<keyword evidence="3" id="KW-0268">Exocytosis</keyword>
<keyword evidence="2 3" id="KW-0813">Transport</keyword>
<dbReference type="GO" id="GO:0000145">
    <property type="term" value="C:exocyst"/>
    <property type="evidence" value="ECO:0007669"/>
    <property type="project" value="InterPro"/>
</dbReference>
<evidence type="ECO:0000313" key="7">
    <source>
        <dbReference type="EMBL" id="JAT58557.1"/>
    </source>
</evidence>
<name>A0A1D1YV69_9ARAE</name>
<dbReference type="EMBL" id="GDJX01009379">
    <property type="protein sequence ID" value="JAT58557.1"/>
    <property type="molecule type" value="Transcribed_RNA"/>
</dbReference>
<feature type="region of interest" description="Disordered" evidence="4">
    <location>
        <begin position="146"/>
        <end position="171"/>
    </location>
</feature>
<dbReference type="PANTHER" id="PTHR12542:SF96">
    <property type="entry name" value="EXOCYST COMPLEX COMPONENT EXO70B1"/>
    <property type="match status" value="1"/>
</dbReference>
<reference evidence="7" key="1">
    <citation type="submission" date="2015-07" db="EMBL/GenBank/DDBJ databases">
        <title>Transcriptome Assembly of Anthurium amnicola.</title>
        <authorList>
            <person name="Suzuki J."/>
        </authorList>
    </citation>
    <scope>NUCLEOTIDE SEQUENCE</scope>
</reference>
<organism evidence="7">
    <name type="scientific">Anthurium amnicola</name>
    <dbReference type="NCBI Taxonomy" id="1678845"/>
    <lineage>
        <taxon>Eukaryota</taxon>
        <taxon>Viridiplantae</taxon>
        <taxon>Streptophyta</taxon>
        <taxon>Embryophyta</taxon>
        <taxon>Tracheophyta</taxon>
        <taxon>Spermatophyta</taxon>
        <taxon>Magnoliopsida</taxon>
        <taxon>Liliopsida</taxon>
        <taxon>Araceae</taxon>
        <taxon>Pothoideae</taxon>
        <taxon>Potheae</taxon>
        <taxon>Anthurium</taxon>
    </lineage>
</organism>
<dbReference type="Gene3D" id="1.20.1280.170">
    <property type="entry name" value="Exocyst complex component Exo70"/>
    <property type="match status" value="1"/>
</dbReference>
<keyword evidence="3" id="KW-0653">Protein transport</keyword>
<feature type="domain" description="Exocyst complex subunit Exo70 C-terminal" evidence="5">
    <location>
        <begin position="256"/>
        <end position="614"/>
    </location>
</feature>
<accession>A0A1D1YV69</accession>
<evidence type="ECO:0000256" key="4">
    <source>
        <dbReference type="SAM" id="MobiDB-lite"/>
    </source>
</evidence>
<dbReference type="InterPro" id="IPR004140">
    <property type="entry name" value="Exo70"/>
</dbReference>
<dbReference type="PANTHER" id="PTHR12542">
    <property type="entry name" value="EXOCYST COMPLEX PROTEIN EXO70"/>
    <property type="match status" value="1"/>
</dbReference>
<dbReference type="GO" id="GO:0015031">
    <property type="term" value="P:protein transport"/>
    <property type="evidence" value="ECO:0007669"/>
    <property type="project" value="UniProtKB-KW"/>
</dbReference>
<dbReference type="AlphaFoldDB" id="A0A1D1YV69"/>
<proteinExistence type="inferred from homology"/>
<evidence type="ECO:0000256" key="3">
    <source>
        <dbReference type="RuleBase" id="RU365026"/>
    </source>
</evidence>
<gene>
    <name evidence="7" type="primary">Exoc7_10</name>
    <name evidence="6" type="synonym">Exoc7_6</name>
    <name evidence="6" type="ORF">g.122877</name>
    <name evidence="7" type="ORF">g.122879</name>
</gene>
<protein>
    <recommendedName>
        <fullName evidence="3">Exocyst subunit Exo70 family protein</fullName>
    </recommendedName>
</protein>
<dbReference type="GO" id="GO:0006887">
    <property type="term" value="P:exocytosis"/>
    <property type="evidence" value="ECO:0007669"/>
    <property type="project" value="UniProtKB-KW"/>
</dbReference>
<comment type="function">
    <text evidence="3">Component of the exocyst complex.</text>
</comment>
<dbReference type="InterPro" id="IPR016159">
    <property type="entry name" value="Cullin_repeat-like_dom_sf"/>
</dbReference>
<comment type="similarity">
    <text evidence="1 3">Belongs to the EXO70 family.</text>
</comment>